<comment type="caution">
    <text evidence="2">The sequence shown here is derived from an EMBL/GenBank/DDBJ whole genome shotgun (WGS) entry which is preliminary data.</text>
</comment>
<organism evidence="2 3">
    <name type="scientific">Sphingomonas oryzagri</name>
    <dbReference type="NCBI Taxonomy" id="3042314"/>
    <lineage>
        <taxon>Bacteria</taxon>
        <taxon>Pseudomonadati</taxon>
        <taxon>Pseudomonadota</taxon>
        <taxon>Alphaproteobacteria</taxon>
        <taxon>Sphingomonadales</taxon>
        <taxon>Sphingomonadaceae</taxon>
        <taxon>Sphingomonas</taxon>
    </lineage>
</organism>
<dbReference type="RefSeq" id="WP_281045164.1">
    <property type="nucleotide sequence ID" value="NZ_JARYGZ010000001.1"/>
</dbReference>
<proteinExistence type="predicted"/>
<dbReference type="InterPro" id="IPR002575">
    <property type="entry name" value="Aminoglycoside_PTrfase"/>
</dbReference>
<name>A0ABT6N077_9SPHN</name>
<reference evidence="2" key="1">
    <citation type="submission" date="2023-04" db="EMBL/GenBank/DDBJ databases">
        <title>Sphingomonas sp. MAHUQ-71 isolated from rice field.</title>
        <authorList>
            <person name="Huq M.A."/>
        </authorList>
    </citation>
    <scope>NUCLEOTIDE SEQUENCE</scope>
    <source>
        <strain evidence="2">MAHUQ-71</strain>
    </source>
</reference>
<protein>
    <submittedName>
        <fullName evidence="2">Phosphotransferase</fullName>
    </submittedName>
</protein>
<dbReference type="Proteomes" id="UP001160625">
    <property type="component" value="Unassembled WGS sequence"/>
</dbReference>
<gene>
    <name evidence="2" type="ORF">QGN17_06980</name>
</gene>
<dbReference type="Gene3D" id="3.30.200.20">
    <property type="entry name" value="Phosphorylase Kinase, domain 1"/>
    <property type="match status" value="1"/>
</dbReference>
<feature type="domain" description="Aminoglycoside phosphotransferase" evidence="1">
    <location>
        <begin position="21"/>
        <end position="250"/>
    </location>
</feature>
<dbReference type="Gene3D" id="3.90.1200.10">
    <property type="match status" value="1"/>
</dbReference>
<evidence type="ECO:0000313" key="3">
    <source>
        <dbReference type="Proteomes" id="UP001160625"/>
    </source>
</evidence>
<keyword evidence="3" id="KW-1185">Reference proteome</keyword>
<dbReference type="EMBL" id="JARYGZ010000001">
    <property type="protein sequence ID" value="MDH7638471.1"/>
    <property type="molecule type" value="Genomic_DNA"/>
</dbReference>
<dbReference type="Pfam" id="PF01636">
    <property type="entry name" value="APH"/>
    <property type="match status" value="1"/>
</dbReference>
<sequence>MIPPAHAPAFLAANGWGGAEILPLAGDASFRRYFRVVDGDRQAVLMDAPPEHEDVGPFLAIAEHLDTLGFSAPQSHAVDRAGGLLLLEDFGDRLVGPLLRAGSEDETPIYRDAITLLAQLVGRPLPKGLPPYDMAVLTREIGLFPEWYAPAVDLDIDQEGWAKAWGEVLPRVAAPDPAVLVLRDYHVDNIILLDREGLKRLGLLDFQDALAGHPAYDLVSLLQDARRDVPEALEAEMLQAYAAEAGIADMDAFRADYEILGAQRNTKILGIFTRLWKRDGKRNYLPFQPRVWRYLERNLRHPALAPVAEWFQANVPVDRRAAHWTEMSA</sequence>
<evidence type="ECO:0000259" key="1">
    <source>
        <dbReference type="Pfam" id="PF01636"/>
    </source>
</evidence>
<dbReference type="SUPFAM" id="SSF56112">
    <property type="entry name" value="Protein kinase-like (PK-like)"/>
    <property type="match status" value="1"/>
</dbReference>
<evidence type="ECO:0000313" key="2">
    <source>
        <dbReference type="EMBL" id="MDH7638471.1"/>
    </source>
</evidence>
<dbReference type="InterPro" id="IPR011009">
    <property type="entry name" value="Kinase-like_dom_sf"/>
</dbReference>
<accession>A0ABT6N077</accession>